<reference evidence="4 5" key="1">
    <citation type="submission" date="2016-08" db="EMBL/GenBank/DDBJ databases">
        <title>A Parts List for Fungal Cellulosomes Revealed by Comparative Genomics.</title>
        <authorList>
            <consortium name="DOE Joint Genome Institute"/>
            <person name="Haitjema C.H."/>
            <person name="Gilmore S.P."/>
            <person name="Henske J.K."/>
            <person name="Solomon K.V."/>
            <person name="De Groot R."/>
            <person name="Kuo A."/>
            <person name="Mondo S.J."/>
            <person name="Salamov A.A."/>
            <person name="Labutti K."/>
            <person name="Zhao Z."/>
            <person name="Chiniquy J."/>
            <person name="Barry K."/>
            <person name="Brewer H.M."/>
            <person name="Purvine S.O."/>
            <person name="Wright A.T."/>
            <person name="Boxma B."/>
            <person name="Van Alen T."/>
            <person name="Hackstein J.H."/>
            <person name="Baker S.E."/>
            <person name="Grigoriev I.V."/>
            <person name="O'Malley M.A."/>
        </authorList>
    </citation>
    <scope>NUCLEOTIDE SEQUENCE [LARGE SCALE GENOMIC DNA]</scope>
    <source>
        <strain evidence="4 5">G1</strain>
    </source>
</reference>
<evidence type="ECO:0000256" key="2">
    <source>
        <dbReference type="PROSITE-ProRule" id="PRU00176"/>
    </source>
</evidence>
<dbReference type="PROSITE" id="PS50102">
    <property type="entry name" value="RRM"/>
    <property type="match status" value="1"/>
</dbReference>
<dbReference type="Gene3D" id="3.30.70.330">
    <property type="match status" value="3"/>
</dbReference>
<evidence type="ECO:0000256" key="1">
    <source>
        <dbReference type="ARBA" id="ARBA00022884"/>
    </source>
</evidence>
<dbReference type="SUPFAM" id="SSF54928">
    <property type="entry name" value="RNA-binding domain, RBD"/>
    <property type="match status" value="2"/>
</dbReference>
<dbReference type="PANTHER" id="PTHR10501">
    <property type="entry name" value="U1 SMALL NUCLEAR RIBONUCLEOPROTEIN A/U2 SMALL NUCLEAR RIBONUCLEOPROTEIN B"/>
    <property type="match status" value="1"/>
</dbReference>
<evidence type="ECO:0000259" key="3">
    <source>
        <dbReference type="PROSITE" id="PS50102"/>
    </source>
</evidence>
<feature type="domain" description="RRM" evidence="3">
    <location>
        <begin position="505"/>
        <end position="580"/>
    </location>
</feature>
<organism evidence="4 5">
    <name type="scientific">Neocallimastix californiae</name>
    <dbReference type="NCBI Taxonomy" id="1754190"/>
    <lineage>
        <taxon>Eukaryota</taxon>
        <taxon>Fungi</taxon>
        <taxon>Fungi incertae sedis</taxon>
        <taxon>Chytridiomycota</taxon>
        <taxon>Chytridiomycota incertae sedis</taxon>
        <taxon>Neocallimastigomycetes</taxon>
        <taxon>Neocallimastigales</taxon>
        <taxon>Neocallimastigaceae</taxon>
        <taxon>Neocallimastix</taxon>
    </lineage>
</organism>
<dbReference type="SMART" id="SM00360">
    <property type="entry name" value="RRM"/>
    <property type="match status" value="4"/>
</dbReference>
<name>A0A1Y1YYT7_9FUNG</name>
<dbReference type="InterPro" id="IPR035979">
    <property type="entry name" value="RBD_domain_sf"/>
</dbReference>
<dbReference type="Pfam" id="PF00076">
    <property type="entry name" value="RRM_1"/>
    <property type="match status" value="1"/>
</dbReference>
<dbReference type="InterPro" id="IPR012677">
    <property type="entry name" value="Nucleotide-bd_a/b_plait_sf"/>
</dbReference>
<keyword evidence="1 2" id="KW-0694">RNA-binding</keyword>
<dbReference type="AlphaFoldDB" id="A0A1Y1YYT7"/>
<accession>A0A1Y1YYT7</accession>
<keyword evidence="5" id="KW-1185">Reference proteome</keyword>
<dbReference type="OrthoDB" id="431169at2759"/>
<evidence type="ECO:0000313" key="5">
    <source>
        <dbReference type="Proteomes" id="UP000193920"/>
    </source>
</evidence>
<dbReference type="Proteomes" id="UP000193920">
    <property type="component" value="Unassembled WGS sequence"/>
</dbReference>
<sequence length="620" mass="71133">MFNNIVSDINKNDFENDNISIDNKDQCIISSIQKQIEKRNSNVFEISKINTSSMKTSTATTTIQLKKTENTVKDSVKYFESTQQQLYTQKDKSLDLATQYQNVYKYVSQNQQLQKISNLYDGSVSTQKSPILHITNIQCDRGDLKQLLSSFKGFLRVIFHTDSCYAIFLNEEQATKAIEQLHLSTLMNASYAPNYTPFQTAPSANPPNSTLRIRIFPSNITNNELTKILKSYNGFKYVTFYEDSCIVYFQNTDFAKFALEDLNVTTNLIANYVRSDSKRPLLAYNVNQSNTQQIKSNNKNLNVANEYGNSVETSINNIISGKSIFNEKTLFENICYENINENEKKETNIISTINLNLKKSKDYSISDLYKDNLSNDSNNDKIILNNENNTKDKNCTENEKMINNSESEQNENMGKSFESQNSHFTVHITDCNGFDMADLKSLFGKYNGFLKIDYHADKTCFVCFSSLEVAKKAVEYIHKTTSMKAIYDSHYTPFRTHTNNTQPNSILHVTIYPSNATQNELTKIFKSYSGFKDVYFENGSCLVSFVDIESADKALNDLNTTTNLITKFSCKDIKLNGLESYSLNNNDKSNKLKNDLKLIENKKLKKYQRKVIKKLYWKTK</sequence>
<dbReference type="CDD" id="cd00590">
    <property type="entry name" value="RRM_SF"/>
    <property type="match status" value="1"/>
</dbReference>
<dbReference type="EMBL" id="MCOG01000484">
    <property type="protein sequence ID" value="ORY02867.1"/>
    <property type="molecule type" value="Genomic_DNA"/>
</dbReference>
<proteinExistence type="predicted"/>
<evidence type="ECO:0000313" key="4">
    <source>
        <dbReference type="EMBL" id="ORY02867.1"/>
    </source>
</evidence>
<dbReference type="STRING" id="1754190.A0A1Y1YYT7"/>
<protein>
    <recommendedName>
        <fullName evidence="3">RRM domain-containing protein</fullName>
    </recommendedName>
</protein>
<gene>
    <name evidence="4" type="ORF">LY90DRAFT_678605</name>
</gene>
<comment type="caution">
    <text evidence="4">The sequence shown here is derived from an EMBL/GenBank/DDBJ whole genome shotgun (WGS) entry which is preliminary data.</text>
</comment>
<dbReference type="GO" id="GO:0003723">
    <property type="term" value="F:RNA binding"/>
    <property type="evidence" value="ECO:0007669"/>
    <property type="project" value="UniProtKB-UniRule"/>
</dbReference>
<dbReference type="InterPro" id="IPR000504">
    <property type="entry name" value="RRM_dom"/>
</dbReference>